<proteinExistence type="predicted"/>
<dbReference type="InterPro" id="IPR009057">
    <property type="entry name" value="Homeodomain-like_sf"/>
</dbReference>
<dbReference type="Gene3D" id="3.40.50.300">
    <property type="entry name" value="P-loop containing nucleotide triphosphate hydrolases"/>
    <property type="match status" value="1"/>
</dbReference>
<dbReference type="SUPFAM" id="SSF52540">
    <property type="entry name" value="P-loop containing nucleoside triphosphate hydrolases"/>
    <property type="match status" value="1"/>
</dbReference>
<dbReference type="FunFam" id="3.40.50.300:FF:000006">
    <property type="entry name" value="DNA-binding transcriptional regulator NtrC"/>
    <property type="match status" value="1"/>
</dbReference>
<comment type="caution">
    <text evidence="6">The sequence shown here is derived from an EMBL/GenBank/DDBJ whole genome shotgun (WGS) entry which is preliminary data.</text>
</comment>
<evidence type="ECO:0000256" key="4">
    <source>
        <dbReference type="ARBA" id="ARBA00023163"/>
    </source>
</evidence>
<reference evidence="6" key="1">
    <citation type="journal article" date="2015" name="Nature">
        <title>Complex archaea that bridge the gap between prokaryotes and eukaryotes.</title>
        <authorList>
            <person name="Spang A."/>
            <person name="Saw J.H."/>
            <person name="Jorgensen S.L."/>
            <person name="Zaremba-Niedzwiedzka K."/>
            <person name="Martijn J."/>
            <person name="Lind A.E."/>
            <person name="van Eijk R."/>
            <person name="Schleper C."/>
            <person name="Guy L."/>
            <person name="Ettema T.J."/>
        </authorList>
    </citation>
    <scope>NUCLEOTIDE SEQUENCE</scope>
</reference>
<dbReference type="Pfam" id="PF00158">
    <property type="entry name" value="Sigma54_activat"/>
    <property type="match status" value="1"/>
</dbReference>
<protein>
    <recommendedName>
        <fullName evidence="5">Sigma-54 factor interaction domain-containing protein</fullName>
    </recommendedName>
</protein>
<dbReference type="InterPro" id="IPR027417">
    <property type="entry name" value="P-loop_NTPase"/>
</dbReference>
<dbReference type="Pfam" id="PF25601">
    <property type="entry name" value="AAA_lid_14"/>
    <property type="match status" value="1"/>
</dbReference>
<dbReference type="PROSITE" id="PS00688">
    <property type="entry name" value="SIGMA54_INTERACT_3"/>
    <property type="match status" value="1"/>
</dbReference>
<dbReference type="SUPFAM" id="SSF46689">
    <property type="entry name" value="Homeodomain-like"/>
    <property type="match status" value="1"/>
</dbReference>
<evidence type="ECO:0000256" key="2">
    <source>
        <dbReference type="ARBA" id="ARBA00022840"/>
    </source>
</evidence>
<dbReference type="AlphaFoldDB" id="A0A0F9BM54"/>
<keyword evidence="4" id="KW-0804">Transcription</keyword>
<dbReference type="GO" id="GO:0005524">
    <property type="term" value="F:ATP binding"/>
    <property type="evidence" value="ECO:0007669"/>
    <property type="project" value="UniProtKB-KW"/>
</dbReference>
<dbReference type="InterPro" id="IPR002078">
    <property type="entry name" value="Sigma_54_int"/>
</dbReference>
<gene>
    <name evidence="6" type="ORF">LCGC14_2773170</name>
</gene>
<name>A0A0F9BM54_9ZZZZ</name>
<keyword evidence="1" id="KW-0547">Nucleotide-binding</keyword>
<accession>A0A0F9BM54</accession>
<dbReference type="SMART" id="SM00382">
    <property type="entry name" value="AAA"/>
    <property type="match status" value="1"/>
</dbReference>
<keyword evidence="3" id="KW-0805">Transcription regulation</keyword>
<evidence type="ECO:0000256" key="1">
    <source>
        <dbReference type="ARBA" id="ARBA00022741"/>
    </source>
</evidence>
<dbReference type="Gene3D" id="1.10.8.60">
    <property type="match status" value="1"/>
</dbReference>
<feature type="domain" description="Sigma-54 factor interaction" evidence="5">
    <location>
        <begin position="44"/>
        <end position="275"/>
    </location>
</feature>
<keyword evidence="2" id="KW-0067">ATP-binding</keyword>
<dbReference type="InterPro" id="IPR025662">
    <property type="entry name" value="Sigma_54_int_dom_ATP-bd_1"/>
</dbReference>
<sequence length="361" mass="40626">YLVKPLDIDKILIVAKRALEMVSLRDRLEKLNVEVSDKSVKGEIIGNHLKMQEVYKVIGSISNTPNSTNVLITGESGTGKELVARAIHSNSGKSDQPYIALNCSVLPENLLETELFGYEKGAFTDASQRQSGKFEAAKEGTIFLDEIGDMPLNLQQKLLRVLQEREFYRVGGNNLLPVRARFIAATNKNLADEVETGNFRQDLFYRLNVITINLPSLREREDDISLLLHHFIGKYSAKLEKKITSIMPEVIDHLKKYSFPGNVRELENFVERAIVVTAGSVLRLSAFPDPLQSTDNHAPISSLVLEDARKYNNDIFEKNYLIELMKASGGKVNRAAELAKVDRRTISRLIQKHKIVTGDYK</sequence>
<organism evidence="6">
    <name type="scientific">marine sediment metagenome</name>
    <dbReference type="NCBI Taxonomy" id="412755"/>
    <lineage>
        <taxon>unclassified sequences</taxon>
        <taxon>metagenomes</taxon>
        <taxon>ecological metagenomes</taxon>
    </lineage>
</organism>
<dbReference type="PANTHER" id="PTHR32071">
    <property type="entry name" value="TRANSCRIPTIONAL REGULATORY PROTEIN"/>
    <property type="match status" value="1"/>
</dbReference>
<dbReference type="EMBL" id="LAZR01051304">
    <property type="protein sequence ID" value="KKK85451.1"/>
    <property type="molecule type" value="Genomic_DNA"/>
</dbReference>
<dbReference type="PROSITE" id="PS50045">
    <property type="entry name" value="SIGMA54_INTERACT_4"/>
    <property type="match status" value="1"/>
</dbReference>
<dbReference type="InterPro" id="IPR003593">
    <property type="entry name" value="AAA+_ATPase"/>
</dbReference>
<dbReference type="Gene3D" id="1.10.10.60">
    <property type="entry name" value="Homeodomain-like"/>
    <property type="match status" value="1"/>
</dbReference>
<feature type="non-terminal residue" evidence="6">
    <location>
        <position position="1"/>
    </location>
</feature>
<dbReference type="PROSITE" id="PS00675">
    <property type="entry name" value="SIGMA54_INTERACT_1"/>
    <property type="match status" value="1"/>
</dbReference>
<evidence type="ECO:0000313" key="6">
    <source>
        <dbReference type="EMBL" id="KKK85451.1"/>
    </source>
</evidence>
<dbReference type="GO" id="GO:0006355">
    <property type="term" value="P:regulation of DNA-templated transcription"/>
    <property type="evidence" value="ECO:0007669"/>
    <property type="project" value="InterPro"/>
</dbReference>
<evidence type="ECO:0000259" key="5">
    <source>
        <dbReference type="PROSITE" id="PS50045"/>
    </source>
</evidence>
<dbReference type="CDD" id="cd00009">
    <property type="entry name" value="AAA"/>
    <property type="match status" value="1"/>
</dbReference>
<dbReference type="InterPro" id="IPR025944">
    <property type="entry name" value="Sigma_54_int_dom_CS"/>
</dbReference>
<evidence type="ECO:0000256" key="3">
    <source>
        <dbReference type="ARBA" id="ARBA00023015"/>
    </source>
</evidence>
<dbReference type="InterPro" id="IPR058031">
    <property type="entry name" value="AAA_lid_NorR"/>
</dbReference>